<name>A0AAD4H038_9FUNG</name>
<dbReference type="PROSITE" id="PS00107">
    <property type="entry name" value="PROTEIN_KINASE_ATP"/>
    <property type="match status" value="1"/>
</dbReference>
<dbReference type="InterPro" id="IPR000719">
    <property type="entry name" value="Prot_kinase_dom"/>
</dbReference>
<dbReference type="PANTHER" id="PTHR11042">
    <property type="entry name" value="EUKARYOTIC TRANSLATION INITIATION FACTOR 2-ALPHA KINASE EIF2-ALPHA KINASE -RELATED"/>
    <property type="match status" value="1"/>
</dbReference>
<evidence type="ECO:0000256" key="3">
    <source>
        <dbReference type="ARBA" id="ARBA00022777"/>
    </source>
</evidence>
<feature type="compositionally biased region" description="Low complexity" evidence="7">
    <location>
        <begin position="57"/>
        <end position="80"/>
    </location>
</feature>
<feature type="compositionally biased region" description="Polar residues" evidence="7">
    <location>
        <begin position="143"/>
        <end position="160"/>
    </location>
</feature>
<dbReference type="InterPro" id="IPR011009">
    <property type="entry name" value="Kinase-like_dom_sf"/>
</dbReference>
<evidence type="ECO:0000256" key="4">
    <source>
        <dbReference type="ARBA" id="ARBA00022840"/>
    </source>
</evidence>
<proteinExistence type="inferred from homology"/>
<dbReference type="InterPro" id="IPR017441">
    <property type="entry name" value="Protein_kinase_ATP_BS"/>
</dbReference>
<comment type="similarity">
    <text evidence="5">Belongs to the protein kinase superfamily. Ser/Thr protein kinase family. GCN2 subfamily.</text>
</comment>
<keyword evidence="3" id="KW-0418">Kinase</keyword>
<feature type="region of interest" description="Disordered" evidence="7">
    <location>
        <begin position="1"/>
        <end position="80"/>
    </location>
</feature>
<evidence type="ECO:0000256" key="5">
    <source>
        <dbReference type="ARBA" id="ARBA00037982"/>
    </source>
</evidence>
<dbReference type="GO" id="GO:0005524">
    <property type="term" value="F:ATP binding"/>
    <property type="evidence" value="ECO:0007669"/>
    <property type="project" value="UniProtKB-UniRule"/>
</dbReference>
<dbReference type="PANTHER" id="PTHR11042:SF190">
    <property type="entry name" value="MITOSIS INHIBITOR PROTEIN KINASE MIK1"/>
    <property type="match status" value="1"/>
</dbReference>
<evidence type="ECO:0000256" key="6">
    <source>
        <dbReference type="PROSITE-ProRule" id="PRU10141"/>
    </source>
</evidence>
<evidence type="ECO:0000256" key="1">
    <source>
        <dbReference type="ARBA" id="ARBA00022679"/>
    </source>
</evidence>
<comment type="caution">
    <text evidence="9">The sequence shown here is derived from an EMBL/GenBank/DDBJ whole genome shotgun (WGS) entry which is preliminary data.</text>
</comment>
<feature type="domain" description="Protein kinase" evidence="8">
    <location>
        <begin position="269"/>
        <end position="508"/>
    </location>
</feature>
<evidence type="ECO:0000256" key="2">
    <source>
        <dbReference type="ARBA" id="ARBA00022741"/>
    </source>
</evidence>
<dbReference type="GO" id="GO:0004672">
    <property type="term" value="F:protein kinase activity"/>
    <property type="evidence" value="ECO:0007669"/>
    <property type="project" value="InterPro"/>
</dbReference>
<dbReference type="SUPFAM" id="SSF57184">
    <property type="entry name" value="Growth factor receptor domain"/>
    <property type="match status" value="1"/>
</dbReference>
<dbReference type="SMART" id="SM00220">
    <property type="entry name" value="S_TKc"/>
    <property type="match status" value="1"/>
</dbReference>
<protein>
    <recommendedName>
        <fullName evidence="8">Protein kinase domain-containing protein</fullName>
    </recommendedName>
</protein>
<dbReference type="AlphaFoldDB" id="A0AAD4H038"/>
<feature type="compositionally biased region" description="Low complexity" evidence="7">
    <location>
        <begin position="161"/>
        <end position="175"/>
    </location>
</feature>
<dbReference type="InterPro" id="IPR050339">
    <property type="entry name" value="CC_SR_Kinase"/>
</dbReference>
<dbReference type="Pfam" id="PF00069">
    <property type="entry name" value="Pkinase"/>
    <property type="match status" value="1"/>
</dbReference>
<feature type="compositionally biased region" description="Low complexity" evidence="7">
    <location>
        <begin position="37"/>
        <end position="49"/>
    </location>
</feature>
<dbReference type="PROSITE" id="PS00108">
    <property type="entry name" value="PROTEIN_KINASE_ST"/>
    <property type="match status" value="1"/>
</dbReference>
<evidence type="ECO:0000313" key="9">
    <source>
        <dbReference type="EMBL" id="KAG0255293.1"/>
    </source>
</evidence>
<feature type="compositionally biased region" description="Low complexity" evidence="7">
    <location>
        <begin position="200"/>
        <end position="228"/>
    </location>
</feature>
<dbReference type="Proteomes" id="UP001194580">
    <property type="component" value="Unassembled WGS sequence"/>
</dbReference>
<organism evidence="9 10">
    <name type="scientific">Linnemannia exigua</name>
    <dbReference type="NCBI Taxonomy" id="604196"/>
    <lineage>
        <taxon>Eukaryota</taxon>
        <taxon>Fungi</taxon>
        <taxon>Fungi incertae sedis</taxon>
        <taxon>Mucoromycota</taxon>
        <taxon>Mortierellomycotina</taxon>
        <taxon>Mortierellomycetes</taxon>
        <taxon>Mortierellales</taxon>
        <taxon>Mortierellaceae</taxon>
        <taxon>Linnemannia</taxon>
    </lineage>
</organism>
<feature type="compositionally biased region" description="Polar residues" evidence="7">
    <location>
        <begin position="181"/>
        <end position="190"/>
    </location>
</feature>
<dbReference type="GO" id="GO:0005737">
    <property type="term" value="C:cytoplasm"/>
    <property type="evidence" value="ECO:0007669"/>
    <property type="project" value="TreeGrafter"/>
</dbReference>
<feature type="binding site" evidence="6">
    <location>
        <position position="297"/>
    </location>
    <ligand>
        <name>ATP</name>
        <dbReference type="ChEBI" id="CHEBI:30616"/>
    </ligand>
</feature>
<gene>
    <name evidence="9" type="ORF">BGZ95_005799</name>
</gene>
<keyword evidence="4 6" id="KW-0067">ATP-binding</keyword>
<sequence>MSPLSTTARTSEEIQGDNNSKDHSGVFNENNSPRIPGVNHSDNHNSSNVGDRRRSFGSTNSNGNTCSSGSTCSTCSSGSTCSTCSSGSTCSTCSSGSTCSTCSSGSTCSTCSSGSTCSTCSSGTCSSSSAGSRSGASGGSSGPDSSLFSETNNNRSSTHENGTASSSNTDSASHSGAGGERSSTNSSPYTRGTAIEKRSSSSSSSSSRGAASGDSSSSSSNNSSNRADLYGKSSDDSDSHSGSGESDEETDEETDEDNVFDYVGNRDSYIAQRKLGEGTFGVVHKVFTLDGRAFAIKESKGWRGMAMSEIEAEALEVARHKNIVNLHETFEQEAQRLIVMDYCGRGASDNDLFQLIECRGSLSEVETALLGRGIIEGVFHLHNCGYLHRDLKPENILLKKDITVKVADLGLALRFNKEMGKTQVTESAPWMGLRVSEAAKEVLGAALAIEPASRKPLGELLKMEFFNIKNAPILTMAIFSKPTWFLPKHELSSSGDGCDARDKKTKHW</sequence>
<evidence type="ECO:0000313" key="10">
    <source>
        <dbReference type="Proteomes" id="UP001194580"/>
    </source>
</evidence>
<feature type="compositionally biased region" description="Acidic residues" evidence="7">
    <location>
        <begin position="245"/>
        <end position="259"/>
    </location>
</feature>
<dbReference type="PROSITE" id="PS50011">
    <property type="entry name" value="PROTEIN_KINASE_DOM"/>
    <property type="match status" value="1"/>
</dbReference>
<reference evidence="9" key="1">
    <citation type="journal article" date="2020" name="Fungal Divers.">
        <title>Resolving the Mortierellaceae phylogeny through synthesis of multi-gene phylogenetics and phylogenomics.</title>
        <authorList>
            <person name="Vandepol N."/>
            <person name="Liber J."/>
            <person name="Desiro A."/>
            <person name="Na H."/>
            <person name="Kennedy M."/>
            <person name="Barry K."/>
            <person name="Grigoriev I.V."/>
            <person name="Miller A.N."/>
            <person name="O'Donnell K."/>
            <person name="Stajich J.E."/>
            <person name="Bonito G."/>
        </authorList>
    </citation>
    <scope>NUCLEOTIDE SEQUENCE</scope>
    <source>
        <strain evidence="9">NRRL 28262</strain>
    </source>
</reference>
<dbReference type="EMBL" id="JAAAIL010002683">
    <property type="protein sequence ID" value="KAG0255293.1"/>
    <property type="molecule type" value="Genomic_DNA"/>
</dbReference>
<dbReference type="GO" id="GO:0005634">
    <property type="term" value="C:nucleus"/>
    <property type="evidence" value="ECO:0007669"/>
    <property type="project" value="TreeGrafter"/>
</dbReference>
<dbReference type="InterPro" id="IPR009030">
    <property type="entry name" value="Growth_fac_rcpt_cys_sf"/>
</dbReference>
<dbReference type="SUPFAM" id="SSF56112">
    <property type="entry name" value="Protein kinase-like (PK-like)"/>
    <property type="match status" value="1"/>
</dbReference>
<accession>A0AAD4H038</accession>
<feature type="region of interest" description="Disordered" evidence="7">
    <location>
        <begin position="128"/>
        <end position="259"/>
    </location>
</feature>
<dbReference type="Gene3D" id="1.10.510.10">
    <property type="entry name" value="Transferase(Phosphotransferase) domain 1"/>
    <property type="match status" value="1"/>
</dbReference>
<keyword evidence="2 6" id="KW-0547">Nucleotide-binding</keyword>
<keyword evidence="10" id="KW-1185">Reference proteome</keyword>
<evidence type="ECO:0000256" key="7">
    <source>
        <dbReference type="SAM" id="MobiDB-lite"/>
    </source>
</evidence>
<evidence type="ECO:0000259" key="8">
    <source>
        <dbReference type="PROSITE" id="PS50011"/>
    </source>
</evidence>
<keyword evidence="1" id="KW-0808">Transferase</keyword>
<dbReference type="CDD" id="cd00180">
    <property type="entry name" value="PKc"/>
    <property type="match status" value="1"/>
</dbReference>
<dbReference type="InterPro" id="IPR008271">
    <property type="entry name" value="Ser/Thr_kinase_AS"/>
</dbReference>